<feature type="transmembrane region" description="Helical" evidence="1">
    <location>
        <begin position="36"/>
        <end position="55"/>
    </location>
</feature>
<dbReference type="EMBL" id="LGSR01000013">
    <property type="protein sequence ID" value="KOS20833.1"/>
    <property type="molecule type" value="Genomic_DNA"/>
</dbReference>
<dbReference type="OrthoDB" id="3141857at2759"/>
<keyword evidence="1" id="KW-0812">Transmembrane</keyword>
<evidence type="ECO:0000256" key="1">
    <source>
        <dbReference type="SAM" id="Phobius"/>
    </source>
</evidence>
<sequence length="128" mass="14014">MASHITRRFFSTTVRRLQQSPGREELAKEGKRDPEIVILGSLMVLALGGAGYYFGRSPTASTSQVDVAVAGLPWETDSSGKYKYHPGGDARQPAREAPSALNAVVVPNVTLPRELHDKYNKWGKEGYP</sequence>
<reference evidence="2 3" key="1">
    <citation type="submission" date="2015-07" db="EMBL/GenBank/DDBJ databases">
        <title>The genome of the fungus Escovopsis weberi, a specialized disease agent of ant agriculture.</title>
        <authorList>
            <person name="de Man T.J."/>
            <person name="Stajich J.E."/>
            <person name="Kubicek C.P."/>
            <person name="Chenthamara K."/>
            <person name="Atanasova L."/>
            <person name="Druzhinina I.S."/>
            <person name="Birnbaum S."/>
            <person name="Barribeau S.M."/>
            <person name="Teiling C."/>
            <person name="Suen G."/>
            <person name="Currie C."/>
            <person name="Gerardo N.M."/>
        </authorList>
    </citation>
    <scope>NUCLEOTIDE SEQUENCE [LARGE SCALE GENOMIC DNA]</scope>
</reference>
<name>A0A0M9VVD3_ESCWE</name>
<proteinExistence type="predicted"/>
<evidence type="ECO:0000313" key="3">
    <source>
        <dbReference type="Proteomes" id="UP000053831"/>
    </source>
</evidence>
<gene>
    <name evidence="2" type="ORF">ESCO_004069</name>
</gene>
<dbReference type="Proteomes" id="UP000053831">
    <property type="component" value="Unassembled WGS sequence"/>
</dbReference>
<dbReference type="InterPro" id="IPR039965">
    <property type="entry name" value="C3H7.08c"/>
</dbReference>
<accession>A0A0M9VVD3</accession>
<dbReference type="AlphaFoldDB" id="A0A0M9VVD3"/>
<dbReference type="PANTHER" id="PTHR40466">
    <property type="entry name" value="EXPRESSED PROTEIN"/>
    <property type="match status" value="1"/>
</dbReference>
<dbReference type="PANTHER" id="PTHR40466:SF1">
    <property type="entry name" value="FUNGAL PROTEIN"/>
    <property type="match status" value="1"/>
</dbReference>
<evidence type="ECO:0000313" key="2">
    <source>
        <dbReference type="EMBL" id="KOS20833.1"/>
    </source>
</evidence>
<keyword evidence="3" id="KW-1185">Reference proteome</keyword>
<keyword evidence="1" id="KW-1133">Transmembrane helix</keyword>
<comment type="caution">
    <text evidence="2">The sequence shown here is derived from an EMBL/GenBank/DDBJ whole genome shotgun (WGS) entry which is preliminary data.</text>
</comment>
<organism evidence="2 3">
    <name type="scientific">Escovopsis weberi</name>
    <dbReference type="NCBI Taxonomy" id="150374"/>
    <lineage>
        <taxon>Eukaryota</taxon>
        <taxon>Fungi</taxon>
        <taxon>Dikarya</taxon>
        <taxon>Ascomycota</taxon>
        <taxon>Pezizomycotina</taxon>
        <taxon>Sordariomycetes</taxon>
        <taxon>Hypocreomycetidae</taxon>
        <taxon>Hypocreales</taxon>
        <taxon>Hypocreaceae</taxon>
        <taxon>Escovopsis</taxon>
    </lineage>
</organism>
<keyword evidence="1" id="KW-0472">Membrane</keyword>
<protein>
    <submittedName>
        <fullName evidence="2">Uncharacterized protein</fullName>
    </submittedName>
</protein>